<dbReference type="CDD" id="cd22157">
    <property type="entry name" value="F-box_AtFBW1-like"/>
    <property type="match status" value="1"/>
</dbReference>
<gene>
    <name evidence="2" type="ORF">ACJIZ3_014133</name>
</gene>
<dbReference type="NCBIfam" id="TIGR01640">
    <property type="entry name" value="F_box_assoc_1"/>
    <property type="match status" value="1"/>
</dbReference>
<evidence type="ECO:0000313" key="2">
    <source>
        <dbReference type="EMBL" id="KAL3812865.1"/>
    </source>
</evidence>
<dbReference type="InterPro" id="IPR001810">
    <property type="entry name" value="F-box_dom"/>
</dbReference>
<dbReference type="Gene3D" id="1.20.1280.50">
    <property type="match status" value="1"/>
</dbReference>
<proteinExistence type="predicted"/>
<accession>A0ABD3RUE4</accession>
<sequence>MANPYLPQEILIDVFSRLPTKSIGKFRCLSKSWRTLLTTTEFIEFHLTRKTHKENLILVNPSHSLHVITLPIENDSVPRNLELLNTWTEVVGSCNGLVLLLNDEVKVFVVNPITLQQVNIPDSPVALKKNESFSMYGFGYDCSNDDYKIVTLSYYDTDNEYEPDCIDTFVDVFSLKRGVWKRVSCSPYDHAVPDISSGAFVNGAIHWLASSRESGYRSVIAGFDLANEVFYEIPPPNDVDLARFVFYKLVVLGGCLCLVNNTKSEFWMMKEYGLVESWTNFKIDVDCEWDIVKPLCFIGDEEVMLINEGDSLVVYSIKDRTMKDMVFGGIPSMFIDGGTFVESLVSPDFNG</sequence>
<evidence type="ECO:0000259" key="1">
    <source>
        <dbReference type="PROSITE" id="PS50181"/>
    </source>
</evidence>
<feature type="domain" description="F-box" evidence="1">
    <location>
        <begin position="1"/>
        <end position="46"/>
    </location>
</feature>
<dbReference type="InterPro" id="IPR006527">
    <property type="entry name" value="F-box-assoc_dom_typ1"/>
</dbReference>
<organism evidence="2 3">
    <name type="scientific">Penstemon smallii</name>
    <dbReference type="NCBI Taxonomy" id="265156"/>
    <lineage>
        <taxon>Eukaryota</taxon>
        <taxon>Viridiplantae</taxon>
        <taxon>Streptophyta</taxon>
        <taxon>Embryophyta</taxon>
        <taxon>Tracheophyta</taxon>
        <taxon>Spermatophyta</taxon>
        <taxon>Magnoliopsida</taxon>
        <taxon>eudicotyledons</taxon>
        <taxon>Gunneridae</taxon>
        <taxon>Pentapetalae</taxon>
        <taxon>asterids</taxon>
        <taxon>lamiids</taxon>
        <taxon>Lamiales</taxon>
        <taxon>Plantaginaceae</taxon>
        <taxon>Cheloneae</taxon>
        <taxon>Penstemon</taxon>
    </lineage>
</organism>
<dbReference type="AlphaFoldDB" id="A0ABD3RUE4"/>
<name>A0ABD3RUE4_9LAMI</name>
<evidence type="ECO:0000313" key="3">
    <source>
        <dbReference type="Proteomes" id="UP001634393"/>
    </source>
</evidence>
<dbReference type="InterPro" id="IPR036047">
    <property type="entry name" value="F-box-like_dom_sf"/>
</dbReference>
<dbReference type="PANTHER" id="PTHR31672:SF13">
    <property type="entry name" value="F-BOX PROTEIN CPR30-LIKE"/>
    <property type="match status" value="1"/>
</dbReference>
<dbReference type="SMART" id="SM00256">
    <property type="entry name" value="FBOX"/>
    <property type="match status" value="1"/>
</dbReference>
<dbReference type="InterPro" id="IPR017451">
    <property type="entry name" value="F-box-assoc_interact_dom"/>
</dbReference>
<dbReference type="Pfam" id="PF07734">
    <property type="entry name" value="FBA_1"/>
    <property type="match status" value="1"/>
</dbReference>
<dbReference type="EMBL" id="JBJXBP010000008">
    <property type="protein sequence ID" value="KAL3812865.1"/>
    <property type="molecule type" value="Genomic_DNA"/>
</dbReference>
<protein>
    <recommendedName>
        <fullName evidence="1">F-box domain-containing protein</fullName>
    </recommendedName>
</protein>
<dbReference type="InterPro" id="IPR050796">
    <property type="entry name" value="SCF_F-box_component"/>
</dbReference>
<reference evidence="2 3" key="1">
    <citation type="submission" date="2024-12" db="EMBL/GenBank/DDBJ databases">
        <title>The unique morphological basis and parallel evolutionary history of personate flowers in Penstemon.</title>
        <authorList>
            <person name="Depatie T.H."/>
            <person name="Wessinger C.A."/>
        </authorList>
    </citation>
    <scope>NUCLEOTIDE SEQUENCE [LARGE SCALE GENOMIC DNA]</scope>
    <source>
        <strain evidence="2">WTNN_2</strain>
        <tissue evidence="2">Leaf</tissue>
    </source>
</reference>
<dbReference type="PROSITE" id="PS50181">
    <property type="entry name" value="FBOX"/>
    <property type="match status" value="1"/>
</dbReference>
<dbReference type="Proteomes" id="UP001634393">
    <property type="component" value="Unassembled WGS sequence"/>
</dbReference>
<dbReference type="PANTHER" id="PTHR31672">
    <property type="entry name" value="BNACNNG10540D PROTEIN"/>
    <property type="match status" value="1"/>
</dbReference>
<keyword evidence="3" id="KW-1185">Reference proteome</keyword>
<dbReference type="SUPFAM" id="SSF81383">
    <property type="entry name" value="F-box domain"/>
    <property type="match status" value="1"/>
</dbReference>
<comment type="caution">
    <text evidence="2">The sequence shown here is derived from an EMBL/GenBank/DDBJ whole genome shotgun (WGS) entry which is preliminary data.</text>
</comment>
<dbReference type="Pfam" id="PF00646">
    <property type="entry name" value="F-box"/>
    <property type="match status" value="1"/>
</dbReference>